<reference evidence="5 6" key="1">
    <citation type="submission" date="2019-03" db="EMBL/GenBank/DDBJ databases">
        <title>Genomic Encyclopedia of Type Strains, Phase IV (KMG-IV): sequencing the most valuable type-strain genomes for metagenomic binning, comparative biology and taxonomic classification.</title>
        <authorList>
            <person name="Goeker M."/>
        </authorList>
    </citation>
    <scope>NUCLEOTIDE SEQUENCE [LARGE SCALE GENOMIC DNA]</scope>
    <source>
        <strain evidence="5 6">DSM 16998</strain>
    </source>
</reference>
<dbReference type="PANTHER" id="PTHR44688:SF16">
    <property type="entry name" value="DNA-BINDING TRANSCRIPTIONAL ACTIVATOR DEVR_DOSR"/>
    <property type="match status" value="1"/>
</dbReference>
<proteinExistence type="predicted"/>
<organism evidence="5 6">
    <name type="scientific">Roseateles toxinivorans</name>
    <dbReference type="NCBI Taxonomy" id="270368"/>
    <lineage>
        <taxon>Bacteria</taxon>
        <taxon>Pseudomonadati</taxon>
        <taxon>Pseudomonadota</taxon>
        <taxon>Betaproteobacteria</taxon>
        <taxon>Burkholderiales</taxon>
        <taxon>Sphaerotilaceae</taxon>
        <taxon>Roseateles</taxon>
    </lineage>
</organism>
<sequence length="321" mass="35443">MVDLYRLAEQAGYQEFPGEALRLLQRWVGFDGAVLGLGEAGRDPRTGLLITQAHVHQRENHILQAYGAVSGRDPVTDAFLRGLQRPLAVDCHAQYRRRGEGLAEMEAFTRDYDLRHLLLFGDSPAAGTPGRWLVLYRADDACFKPEDAELLHAAWLHLSRAIGLHRAALLDRQDSVRAQRASALVNGLGGVESADARFVDLLRQEWPAGCGQQLPAELLGRLSEGLAWRGRRIEVMARREQHLLVCTARPVEALALLTPAEAAVARRFAAGQSHKQIARELGVAPNTVRTQITRLYAKLQIHDKAALAQRLMAAERGALDS</sequence>
<dbReference type="GO" id="GO:0006355">
    <property type="term" value="P:regulation of DNA-templated transcription"/>
    <property type="evidence" value="ECO:0007669"/>
    <property type="project" value="InterPro"/>
</dbReference>
<dbReference type="Pfam" id="PF00196">
    <property type="entry name" value="GerE"/>
    <property type="match status" value="1"/>
</dbReference>
<keyword evidence="1" id="KW-0805">Transcription regulation</keyword>
<gene>
    <name evidence="5" type="ORF">DES47_102164</name>
</gene>
<dbReference type="Gene3D" id="1.10.10.10">
    <property type="entry name" value="Winged helix-like DNA-binding domain superfamily/Winged helix DNA-binding domain"/>
    <property type="match status" value="1"/>
</dbReference>
<dbReference type="InterPro" id="IPR000792">
    <property type="entry name" value="Tscrpt_reg_LuxR_C"/>
</dbReference>
<dbReference type="Proteomes" id="UP000295361">
    <property type="component" value="Unassembled WGS sequence"/>
</dbReference>
<dbReference type="InterPro" id="IPR036388">
    <property type="entry name" value="WH-like_DNA-bd_sf"/>
</dbReference>
<evidence type="ECO:0000259" key="4">
    <source>
        <dbReference type="PROSITE" id="PS50043"/>
    </source>
</evidence>
<keyword evidence="3" id="KW-0804">Transcription</keyword>
<dbReference type="PROSITE" id="PS50043">
    <property type="entry name" value="HTH_LUXR_2"/>
    <property type="match status" value="1"/>
</dbReference>
<evidence type="ECO:0000256" key="2">
    <source>
        <dbReference type="ARBA" id="ARBA00023125"/>
    </source>
</evidence>
<dbReference type="AlphaFoldDB" id="A0A4R6QPQ1"/>
<protein>
    <submittedName>
        <fullName evidence="5">LuxR family transcriptional regulator</fullName>
    </submittedName>
</protein>
<dbReference type="EMBL" id="SNXS01000002">
    <property type="protein sequence ID" value="TDP72419.1"/>
    <property type="molecule type" value="Genomic_DNA"/>
</dbReference>
<evidence type="ECO:0000256" key="1">
    <source>
        <dbReference type="ARBA" id="ARBA00023015"/>
    </source>
</evidence>
<dbReference type="PANTHER" id="PTHR44688">
    <property type="entry name" value="DNA-BINDING TRANSCRIPTIONAL ACTIVATOR DEVR_DOSR"/>
    <property type="match status" value="1"/>
</dbReference>
<dbReference type="CDD" id="cd06170">
    <property type="entry name" value="LuxR_C_like"/>
    <property type="match status" value="1"/>
</dbReference>
<dbReference type="SMART" id="SM00421">
    <property type="entry name" value="HTH_LUXR"/>
    <property type="match status" value="1"/>
</dbReference>
<dbReference type="SUPFAM" id="SSF46894">
    <property type="entry name" value="C-terminal effector domain of the bipartite response regulators"/>
    <property type="match status" value="1"/>
</dbReference>
<accession>A0A4R6QPQ1</accession>
<name>A0A4R6QPQ1_9BURK</name>
<evidence type="ECO:0000313" key="5">
    <source>
        <dbReference type="EMBL" id="TDP72419.1"/>
    </source>
</evidence>
<dbReference type="InParanoid" id="A0A4R6QPQ1"/>
<evidence type="ECO:0000313" key="6">
    <source>
        <dbReference type="Proteomes" id="UP000295361"/>
    </source>
</evidence>
<keyword evidence="6" id="KW-1185">Reference proteome</keyword>
<evidence type="ECO:0000256" key="3">
    <source>
        <dbReference type="ARBA" id="ARBA00023163"/>
    </source>
</evidence>
<feature type="domain" description="HTH luxR-type" evidence="4">
    <location>
        <begin position="250"/>
        <end position="317"/>
    </location>
</feature>
<dbReference type="InterPro" id="IPR016032">
    <property type="entry name" value="Sig_transdc_resp-reg_C-effctor"/>
</dbReference>
<dbReference type="PRINTS" id="PR00038">
    <property type="entry name" value="HTHLUXR"/>
</dbReference>
<dbReference type="GO" id="GO:0003677">
    <property type="term" value="F:DNA binding"/>
    <property type="evidence" value="ECO:0007669"/>
    <property type="project" value="UniProtKB-KW"/>
</dbReference>
<keyword evidence="2" id="KW-0238">DNA-binding</keyword>
<comment type="caution">
    <text evidence="5">The sequence shown here is derived from an EMBL/GenBank/DDBJ whole genome shotgun (WGS) entry which is preliminary data.</text>
</comment>